<dbReference type="Proteomes" id="UP000033393">
    <property type="component" value="Unassembled WGS sequence"/>
</dbReference>
<feature type="transmembrane region" description="Helical" evidence="5">
    <location>
        <begin position="20"/>
        <end position="46"/>
    </location>
</feature>
<name>A0A0F0GGN8_LENAE</name>
<dbReference type="PATRIC" id="fig|68170.10.peg.9662"/>
<feature type="transmembrane region" description="Helical" evidence="5">
    <location>
        <begin position="125"/>
        <end position="147"/>
    </location>
</feature>
<proteinExistence type="predicted"/>
<feature type="domain" description="Amino acid permease/ SLC12A" evidence="6">
    <location>
        <begin position="13"/>
        <end position="148"/>
    </location>
</feature>
<protein>
    <submittedName>
        <fullName evidence="7">Amino acid permease</fullName>
    </submittedName>
</protein>
<comment type="caution">
    <text evidence="7">The sequence shown here is derived from an EMBL/GenBank/DDBJ whole genome shotgun (WGS) entry which is preliminary data.</text>
</comment>
<evidence type="ECO:0000256" key="4">
    <source>
        <dbReference type="ARBA" id="ARBA00023136"/>
    </source>
</evidence>
<keyword evidence="8" id="KW-1185">Reference proteome</keyword>
<keyword evidence="3 5" id="KW-1133">Transmembrane helix</keyword>
<comment type="subcellular location">
    <subcellularLocation>
        <location evidence="1">Membrane</location>
        <topology evidence="1">Multi-pass membrane protein</topology>
    </subcellularLocation>
</comment>
<dbReference type="RefSeq" id="WP_045316410.1">
    <property type="nucleotide sequence ID" value="NZ_JYJG01000347.1"/>
</dbReference>
<dbReference type="PANTHER" id="PTHR42770">
    <property type="entry name" value="AMINO ACID TRANSPORTER-RELATED"/>
    <property type="match status" value="1"/>
</dbReference>
<sequence length="186" mass="20274">AGSGALLKVISVGAPGFPLWIFALIGLLAVINSALINMLMASRLLYGMSNEQIIPRFFGTVHPFRRTPWISIVFTSGIAVILVSFFDIGKLGGTTSLLLLVVFTIVNIACLVLRKEKVEHKHFRAPTWAPVLGSVTCAYLAIPVLSGRPWDDYKIAGFLLLAGLVLWAINRVTHGKVEIHPENLSK</sequence>
<feature type="transmembrane region" description="Helical" evidence="5">
    <location>
        <begin position="67"/>
        <end position="86"/>
    </location>
</feature>
<evidence type="ECO:0000256" key="1">
    <source>
        <dbReference type="ARBA" id="ARBA00004141"/>
    </source>
</evidence>
<accession>A0A0F0GGN8</accession>
<evidence type="ECO:0000313" key="7">
    <source>
        <dbReference type="EMBL" id="KJK42510.1"/>
    </source>
</evidence>
<feature type="transmembrane region" description="Helical" evidence="5">
    <location>
        <begin position="92"/>
        <end position="113"/>
    </location>
</feature>
<dbReference type="GO" id="GO:0055085">
    <property type="term" value="P:transmembrane transport"/>
    <property type="evidence" value="ECO:0007669"/>
    <property type="project" value="InterPro"/>
</dbReference>
<gene>
    <name evidence="7" type="ORF">UK23_36905</name>
</gene>
<organism evidence="7 8">
    <name type="scientific">Lentzea aerocolonigenes</name>
    <name type="common">Lechevalieria aerocolonigenes</name>
    <name type="synonym">Saccharothrix aerocolonigenes</name>
    <dbReference type="NCBI Taxonomy" id="68170"/>
    <lineage>
        <taxon>Bacteria</taxon>
        <taxon>Bacillati</taxon>
        <taxon>Actinomycetota</taxon>
        <taxon>Actinomycetes</taxon>
        <taxon>Pseudonocardiales</taxon>
        <taxon>Pseudonocardiaceae</taxon>
        <taxon>Lentzea</taxon>
    </lineage>
</organism>
<dbReference type="Gene3D" id="1.20.1740.10">
    <property type="entry name" value="Amino acid/polyamine transporter I"/>
    <property type="match status" value="1"/>
</dbReference>
<reference evidence="7 8" key="1">
    <citation type="submission" date="2015-02" db="EMBL/GenBank/DDBJ databases">
        <authorList>
            <person name="Ju K.-S."/>
            <person name="Doroghazi J.R."/>
            <person name="Metcalf W."/>
        </authorList>
    </citation>
    <scope>NUCLEOTIDE SEQUENCE [LARGE SCALE GENOMIC DNA]</scope>
    <source>
        <strain evidence="7 8">NRRL B-16140</strain>
    </source>
</reference>
<dbReference type="AlphaFoldDB" id="A0A0F0GGN8"/>
<keyword evidence="4 5" id="KW-0472">Membrane</keyword>
<dbReference type="EMBL" id="JYJG01000347">
    <property type="protein sequence ID" value="KJK42510.1"/>
    <property type="molecule type" value="Genomic_DNA"/>
</dbReference>
<dbReference type="InterPro" id="IPR050367">
    <property type="entry name" value="APC_superfamily"/>
</dbReference>
<feature type="non-terminal residue" evidence="7">
    <location>
        <position position="1"/>
    </location>
</feature>
<evidence type="ECO:0000256" key="3">
    <source>
        <dbReference type="ARBA" id="ARBA00022989"/>
    </source>
</evidence>
<dbReference type="Pfam" id="PF00324">
    <property type="entry name" value="AA_permease"/>
    <property type="match status" value="1"/>
</dbReference>
<dbReference type="PANTHER" id="PTHR42770:SF11">
    <property type="entry name" value="INNER MEMBRANE TRANSPORT PROTEIN YBAT"/>
    <property type="match status" value="1"/>
</dbReference>
<evidence type="ECO:0000259" key="6">
    <source>
        <dbReference type="Pfam" id="PF00324"/>
    </source>
</evidence>
<dbReference type="OrthoDB" id="4568421at2"/>
<feature type="transmembrane region" description="Helical" evidence="5">
    <location>
        <begin position="153"/>
        <end position="169"/>
    </location>
</feature>
<evidence type="ECO:0000256" key="5">
    <source>
        <dbReference type="SAM" id="Phobius"/>
    </source>
</evidence>
<dbReference type="InterPro" id="IPR004841">
    <property type="entry name" value="AA-permease/SLC12A_dom"/>
</dbReference>
<dbReference type="GO" id="GO:0016020">
    <property type="term" value="C:membrane"/>
    <property type="evidence" value="ECO:0007669"/>
    <property type="project" value="UniProtKB-SubCell"/>
</dbReference>
<evidence type="ECO:0000313" key="8">
    <source>
        <dbReference type="Proteomes" id="UP000033393"/>
    </source>
</evidence>
<keyword evidence="2 5" id="KW-0812">Transmembrane</keyword>
<evidence type="ECO:0000256" key="2">
    <source>
        <dbReference type="ARBA" id="ARBA00022692"/>
    </source>
</evidence>